<keyword evidence="3" id="KW-0677">Repeat</keyword>
<comment type="caution">
    <text evidence="5">Lacks conserved residue(s) required for the propagation of feature annotation.</text>
</comment>
<feature type="signal peptide" evidence="7">
    <location>
        <begin position="1"/>
        <end position="17"/>
    </location>
</feature>
<dbReference type="InterPro" id="IPR000742">
    <property type="entry name" value="EGF"/>
</dbReference>
<keyword evidence="10" id="KW-0808">Transferase</keyword>
<evidence type="ECO:0000256" key="5">
    <source>
        <dbReference type="PROSITE-ProRule" id="PRU00076"/>
    </source>
</evidence>
<protein>
    <submittedName>
        <fullName evidence="10">Wall-associated receptor kinase 1 isoform X2</fullName>
    </submittedName>
</protein>
<evidence type="ECO:0000256" key="6">
    <source>
        <dbReference type="SAM" id="MobiDB-lite"/>
    </source>
</evidence>
<evidence type="ECO:0000256" key="7">
    <source>
        <dbReference type="SAM" id="SignalP"/>
    </source>
</evidence>
<evidence type="ECO:0000259" key="8">
    <source>
        <dbReference type="PROSITE" id="PS50026"/>
    </source>
</evidence>
<feature type="compositionally biased region" description="Polar residues" evidence="6">
    <location>
        <begin position="331"/>
        <end position="341"/>
    </location>
</feature>
<name>A0A8N4IDA9_ELAGV</name>
<dbReference type="SMART" id="SM00179">
    <property type="entry name" value="EGF_CA"/>
    <property type="match status" value="2"/>
</dbReference>
<dbReference type="InterPro" id="IPR049883">
    <property type="entry name" value="NOTCH1_EGF-like"/>
</dbReference>
<evidence type="ECO:0000256" key="3">
    <source>
        <dbReference type="ARBA" id="ARBA00022737"/>
    </source>
</evidence>
<dbReference type="CDD" id="cd00054">
    <property type="entry name" value="EGF_CA"/>
    <property type="match status" value="1"/>
</dbReference>
<keyword evidence="9" id="KW-1185">Reference proteome</keyword>
<keyword evidence="10" id="KW-0418">Kinase</keyword>
<sequence length="361" mass="39369">MISRLLLILELLLLCLAAPFGAYMSEAKNSSFPLTCTNVPYPFGVPGIAMKGFEISCNGTSPILKLGNNSYEIEDISLLQGNLSIYAGTIFHRCNQDFTVAPGNIDLEGTPYTIANTESSNNMLTIVGCNHVVTVQGHPSSYSTSACVSFCDSVDDVIDGSCSGLGCCQFSIPKGLKSFIMWFQFLNLTNRVSNATEIPRCIQAFFVQQNNFTFSSEMLENVVKDNQVSQDRYLMTLDWAIGNTNCTQAKKYVKSYACKENSHCYNSNDGVGYRCNCSQGYHGNPYIECQDINECEDPELNPCVGKCTNKPGSVSCTCPPGQQGDGRKQGSGCTNKAPTVSSKEKEVPLEPALGNMFKFAY</sequence>
<dbReference type="InterPro" id="IPR001881">
    <property type="entry name" value="EGF-like_Ca-bd_dom"/>
</dbReference>
<dbReference type="SUPFAM" id="SSF57196">
    <property type="entry name" value="EGF/Laminin"/>
    <property type="match status" value="1"/>
</dbReference>
<feature type="domain" description="EGF-like" evidence="8">
    <location>
        <begin position="249"/>
        <end position="290"/>
    </location>
</feature>
<evidence type="ECO:0000256" key="2">
    <source>
        <dbReference type="ARBA" id="ARBA00022729"/>
    </source>
</evidence>
<keyword evidence="1 5" id="KW-0245">EGF-like domain</keyword>
<dbReference type="PROSITE" id="PS50026">
    <property type="entry name" value="EGF_3"/>
    <property type="match status" value="2"/>
</dbReference>
<dbReference type="PANTHER" id="PTHR33491">
    <property type="entry name" value="OSJNBA0016N04.9 PROTEIN"/>
    <property type="match status" value="1"/>
</dbReference>
<organism evidence="9 10">
    <name type="scientific">Elaeis guineensis var. tenera</name>
    <name type="common">Oil palm</name>
    <dbReference type="NCBI Taxonomy" id="51953"/>
    <lineage>
        <taxon>Eukaryota</taxon>
        <taxon>Viridiplantae</taxon>
        <taxon>Streptophyta</taxon>
        <taxon>Embryophyta</taxon>
        <taxon>Tracheophyta</taxon>
        <taxon>Spermatophyta</taxon>
        <taxon>Magnoliopsida</taxon>
        <taxon>Liliopsida</taxon>
        <taxon>Arecaceae</taxon>
        <taxon>Arecoideae</taxon>
        <taxon>Cocoseae</taxon>
        <taxon>Elaeidinae</taxon>
        <taxon>Elaeis</taxon>
    </lineage>
</organism>
<keyword evidence="10" id="KW-0675">Receptor</keyword>
<dbReference type="RefSeq" id="XP_029119684.1">
    <property type="nucleotide sequence ID" value="XM_029263851.1"/>
</dbReference>
<gene>
    <name evidence="10" type="primary">LOC105042605</name>
</gene>
<feature type="domain" description="EGF-like" evidence="8">
    <location>
        <begin position="291"/>
        <end position="325"/>
    </location>
</feature>
<proteinExistence type="predicted"/>
<accession>A0A8N4IDA9</accession>
<evidence type="ECO:0000256" key="1">
    <source>
        <dbReference type="ARBA" id="ARBA00022536"/>
    </source>
</evidence>
<feature type="chain" id="PRO_5035459365" evidence="7">
    <location>
        <begin position="18"/>
        <end position="361"/>
    </location>
</feature>
<keyword evidence="2 7" id="KW-0732">Signal</keyword>
<feature type="region of interest" description="Disordered" evidence="6">
    <location>
        <begin position="321"/>
        <end position="347"/>
    </location>
</feature>
<dbReference type="PROSITE" id="PS01186">
    <property type="entry name" value="EGF_2"/>
    <property type="match status" value="1"/>
</dbReference>
<evidence type="ECO:0000313" key="10">
    <source>
        <dbReference type="RefSeq" id="XP_029119684.1"/>
    </source>
</evidence>
<dbReference type="Pfam" id="PF07645">
    <property type="entry name" value="EGF_CA"/>
    <property type="match status" value="1"/>
</dbReference>
<evidence type="ECO:0000256" key="4">
    <source>
        <dbReference type="ARBA" id="ARBA00023157"/>
    </source>
</evidence>
<dbReference type="Gene3D" id="2.10.25.10">
    <property type="entry name" value="Laminin"/>
    <property type="match status" value="2"/>
</dbReference>
<feature type="disulfide bond" evidence="5">
    <location>
        <begin position="258"/>
        <end position="275"/>
    </location>
</feature>
<dbReference type="SMART" id="SM00181">
    <property type="entry name" value="EGF"/>
    <property type="match status" value="2"/>
</dbReference>
<dbReference type="GO" id="GO:0005509">
    <property type="term" value="F:calcium ion binding"/>
    <property type="evidence" value="ECO:0007669"/>
    <property type="project" value="InterPro"/>
</dbReference>
<dbReference type="AlphaFoldDB" id="A0A8N4IDA9"/>
<dbReference type="FunFam" id="2.10.25.10:FF:000038">
    <property type="entry name" value="Fibrillin 2"/>
    <property type="match status" value="1"/>
</dbReference>
<reference evidence="10" key="1">
    <citation type="submission" date="2025-08" db="UniProtKB">
        <authorList>
            <consortium name="RefSeq"/>
        </authorList>
    </citation>
    <scope>IDENTIFICATION</scope>
</reference>
<evidence type="ECO:0000313" key="9">
    <source>
        <dbReference type="Proteomes" id="UP000504607"/>
    </source>
</evidence>
<dbReference type="Proteomes" id="UP000504607">
    <property type="component" value="Chromosome 4"/>
</dbReference>
<keyword evidence="4 5" id="KW-1015">Disulfide bond</keyword>
<dbReference type="GO" id="GO:0016301">
    <property type="term" value="F:kinase activity"/>
    <property type="evidence" value="ECO:0007669"/>
    <property type="project" value="UniProtKB-KW"/>
</dbReference>